<dbReference type="PIRSF" id="PIRSF004505">
    <property type="entry name" value="MT_bac"/>
    <property type="match status" value="1"/>
</dbReference>
<sequence length="145" mass="15697">MRLVIVAVGRVKDRPLRAALDEYFGRVRRYVACDEVEIPDGPLPKVAQAMTRATAGANVIALEVGGRALPSEAFASSIERWGSRGKGVVAFLIGGADGLPPEVSAAADDRWSLSTLTFPHRLARLVLVEQLYRAMTILRGEPYGH</sequence>
<keyword evidence="3 5" id="KW-0949">S-adenosyl-L-methionine</keyword>
<dbReference type="PATRIC" id="fig|52.7.peg.4987"/>
<dbReference type="HAMAP" id="MF_00658">
    <property type="entry name" value="23SrRNA_methyltr_H"/>
    <property type="match status" value="1"/>
</dbReference>
<evidence type="ECO:0000256" key="3">
    <source>
        <dbReference type="ARBA" id="ARBA00022691"/>
    </source>
</evidence>
<dbReference type="KEGG" id="ccro:CMC5_045190"/>
<organism evidence="6 7">
    <name type="scientific">Chondromyces crocatus</name>
    <dbReference type="NCBI Taxonomy" id="52"/>
    <lineage>
        <taxon>Bacteria</taxon>
        <taxon>Pseudomonadati</taxon>
        <taxon>Myxococcota</taxon>
        <taxon>Polyangia</taxon>
        <taxon>Polyangiales</taxon>
        <taxon>Polyangiaceae</taxon>
        <taxon>Chondromyces</taxon>
    </lineage>
</organism>
<comment type="similarity">
    <text evidence="4 5">Belongs to the RNA methyltransferase RlmH family.</text>
</comment>
<dbReference type="EC" id="2.1.1.177" evidence="5"/>
<keyword evidence="7" id="KW-1185">Reference proteome</keyword>
<evidence type="ECO:0000313" key="6">
    <source>
        <dbReference type="EMBL" id="AKT40366.1"/>
    </source>
</evidence>
<dbReference type="Pfam" id="PF02590">
    <property type="entry name" value="SPOUT_MTase"/>
    <property type="match status" value="1"/>
</dbReference>
<protein>
    <recommendedName>
        <fullName evidence="5">Ribosomal RNA large subunit methyltransferase H</fullName>
        <ecNumber evidence="5">2.1.1.177</ecNumber>
    </recommendedName>
    <alternativeName>
        <fullName evidence="5">23S rRNA (pseudouridine1915-N3)-methyltransferase</fullName>
    </alternativeName>
    <alternativeName>
        <fullName evidence="5">23S rRNA m3Psi1915 methyltransferase</fullName>
    </alternativeName>
    <alternativeName>
        <fullName evidence="5">rRNA (pseudouridine-N3-)-methyltransferase RlmH</fullName>
    </alternativeName>
</protein>
<feature type="binding site" evidence="5">
    <location>
        <position position="62"/>
    </location>
    <ligand>
        <name>S-adenosyl-L-methionine</name>
        <dbReference type="ChEBI" id="CHEBI:59789"/>
    </ligand>
</feature>
<keyword evidence="1 5" id="KW-0489">Methyltransferase</keyword>
<evidence type="ECO:0000256" key="5">
    <source>
        <dbReference type="HAMAP-Rule" id="MF_00658"/>
    </source>
</evidence>
<name>A0A0K1EHL2_CHOCO</name>
<comment type="catalytic activity">
    <reaction evidence="5">
        <text>pseudouridine(1915) in 23S rRNA + S-adenosyl-L-methionine = N(3)-methylpseudouridine(1915) in 23S rRNA + S-adenosyl-L-homocysteine + H(+)</text>
        <dbReference type="Rhea" id="RHEA:42752"/>
        <dbReference type="Rhea" id="RHEA-COMP:10221"/>
        <dbReference type="Rhea" id="RHEA-COMP:10222"/>
        <dbReference type="ChEBI" id="CHEBI:15378"/>
        <dbReference type="ChEBI" id="CHEBI:57856"/>
        <dbReference type="ChEBI" id="CHEBI:59789"/>
        <dbReference type="ChEBI" id="CHEBI:65314"/>
        <dbReference type="ChEBI" id="CHEBI:74486"/>
        <dbReference type="EC" id="2.1.1.177"/>
    </reaction>
</comment>
<dbReference type="GO" id="GO:0070038">
    <property type="term" value="F:rRNA (pseudouridine-N3-)-methyltransferase activity"/>
    <property type="evidence" value="ECO:0007669"/>
    <property type="project" value="UniProtKB-UniRule"/>
</dbReference>
<dbReference type="Gene3D" id="3.40.1280.10">
    <property type="match status" value="1"/>
</dbReference>
<dbReference type="STRING" id="52.CMC5_045190"/>
<evidence type="ECO:0000256" key="4">
    <source>
        <dbReference type="ARBA" id="ARBA00038303"/>
    </source>
</evidence>
<dbReference type="Proteomes" id="UP000067626">
    <property type="component" value="Chromosome"/>
</dbReference>
<dbReference type="SUPFAM" id="SSF75217">
    <property type="entry name" value="alpha/beta knot"/>
    <property type="match status" value="1"/>
</dbReference>
<comment type="subunit">
    <text evidence="5">Homodimer.</text>
</comment>
<dbReference type="PANTHER" id="PTHR33603:SF1">
    <property type="entry name" value="RIBOSOMAL RNA LARGE SUBUNIT METHYLTRANSFERASE H"/>
    <property type="match status" value="1"/>
</dbReference>
<dbReference type="InterPro" id="IPR029026">
    <property type="entry name" value="tRNA_m1G_MTases_N"/>
</dbReference>
<reference evidence="6 7" key="1">
    <citation type="submission" date="2015-07" db="EMBL/GenBank/DDBJ databases">
        <title>Genome analysis of myxobacterium Chondromyces crocatus Cm c5 reveals a high potential for natural compound synthesis and the genetic basis for the loss of fruiting body formation.</title>
        <authorList>
            <person name="Zaburannyi N."/>
            <person name="Bunk B."/>
            <person name="Maier J."/>
            <person name="Overmann J."/>
            <person name="Mueller R."/>
        </authorList>
    </citation>
    <scope>NUCLEOTIDE SEQUENCE [LARGE SCALE GENOMIC DNA]</scope>
    <source>
        <strain evidence="6 7">Cm c5</strain>
    </source>
</reference>
<comment type="function">
    <text evidence="5">Specifically methylates the pseudouridine at position 1915 (m3Psi1915) in 23S rRNA.</text>
</comment>
<evidence type="ECO:0000256" key="1">
    <source>
        <dbReference type="ARBA" id="ARBA00022603"/>
    </source>
</evidence>
<dbReference type="CDD" id="cd18081">
    <property type="entry name" value="RlmH-like"/>
    <property type="match status" value="1"/>
</dbReference>
<dbReference type="OrthoDB" id="9806643at2"/>
<dbReference type="AlphaFoldDB" id="A0A0K1EHL2"/>
<dbReference type="PANTHER" id="PTHR33603">
    <property type="entry name" value="METHYLTRANSFERASE"/>
    <property type="match status" value="1"/>
</dbReference>
<dbReference type="EMBL" id="CP012159">
    <property type="protein sequence ID" value="AKT40366.1"/>
    <property type="molecule type" value="Genomic_DNA"/>
</dbReference>
<keyword evidence="5" id="KW-0963">Cytoplasm</keyword>
<dbReference type="InterPro" id="IPR029028">
    <property type="entry name" value="Alpha/beta_knot_MTases"/>
</dbReference>
<accession>A0A0K1EHL2</accession>
<dbReference type="InterPro" id="IPR003742">
    <property type="entry name" value="RlmH-like"/>
</dbReference>
<feature type="binding site" evidence="5">
    <location>
        <begin position="113"/>
        <end position="118"/>
    </location>
    <ligand>
        <name>S-adenosyl-L-methionine</name>
        <dbReference type="ChEBI" id="CHEBI:59789"/>
    </ligand>
</feature>
<dbReference type="RefSeq" id="WP_050432309.1">
    <property type="nucleotide sequence ID" value="NZ_CP012159.1"/>
</dbReference>
<keyword evidence="2 5" id="KW-0808">Transferase</keyword>
<evidence type="ECO:0000256" key="2">
    <source>
        <dbReference type="ARBA" id="ARBA00022679"/>
    </source>
</evidence>
<feature type="binding site" evidence="5">
    <location>
        <position position="94"/>
    </location>
    <ligand>
        <name>S-adenosyl-L-methionine</name>
        <dbReference type="ChEBI" id="CHEBI:59789"/>
    </ligand>
</feature>
<comment type="subcellular location">
    <subcellularLocation>
        <location evidence="5">Cytoplasm</location>
    </subcellularLocation>
</comment>
<proteinExistence type="inferred from homology"/>
<evidence type="ECO:0000313" key="7">
    <source>
        <dbReference type="Proteomes" id="UP000067626"/>
    </source>
</evidence>
<dbReference type="GO" id="GO:0005737">
    <property type="term" value="C:cytoplasm"/>
    <property type="evidence" value="ECO:0007669"/>
    <property type="project" value="UniProtKB-SubCell"/>
</dbReference>
<gene>
    <name evidence="5" type="primary">rlmH</name>
    <name evidence="6" type="ORF">CMC5_045190</name>
</gene>
<keyword evidence="5" id="KW-0698">rRNA processing</keyword>